<dbReference type="PANTHER" id="PTHR43856:SF1">
    <property type="entry name" value="MITOCHONDRIAL CARDIOLIPIN HYDROLASE"/>
    <property type="match status" value="1"/>
</dbReference>
<accession>A0A2N3V3Y8</accession>
<dbReference type="EMBL" id="PJMU01000001">
    <property type="protein sequence ID" value="PKV76266.1"/>
    <property type="molecule type" value="Genomic_DNA"/>
</dbReference>
<evidence type="ECO:0000256" key="2">
    <source>
        <dbReference type="ARBA" id="ARBA00008664"/>
    </source>
</evidence>
<name>A0A2N3V3Y8_9BACT</name>
<evidence type="ECO:0000313" key="8">
    <source>
        <dbReference type="EMBL" id="PKV76266.1"/>
    </source>
</evidence>
<dbReference type="Proteomes" id="UP000233782">
    <property type="component" value="Unassembled WGS sequence"/>
</dbReference>
<dbReference type="EC" id="3.1.4.4" evidence="3"/>
<keyword evidence="6" id="KW-0443">Lipid metabolism</keyword>
<evidence type="ECO:0000313" key="9">
    <source>
        <dbReference type="Proteomes" id="UP000233782"/>
    </source>
</evidence>
<dbReference type="RefSeq" id="WP_101443409.1">
    <property type="nucleotide sequence ID" value="NZ_PJMU01000001.1"/>
</dbReference>
<evidence type="ECO:0000256" key="6">
    <source>
        <dbReference type="ARBA" id="ARBA00023098"/>
    </source>
</evidence>
<keyword evidence="5" id="KW-0442">Lipid degradation</keyword>
<keyword evidence="9" id="KW-1185">Reference proteome</keyword>
<comment type="caution">
    <text evidence="8">The sequence shown here is derived from an EMBL/GenBank/DDBJ whole genome shotgun (WGS) entry which is preliminary data.</text>
</comment>
<evidence type="ECO:0000256" key="3">
    <source>
        <dbReference type="ARBA" id="ARBA00012027"/>
    </source>
</evidence>
<dbReference type="GO" id="GO:0016891">
    <property type="term" value="F:RNA endonuclease activity producing 5'-phosphomonoesters, hydrolytic mechanism"/>
    <property type="evidence" value="ECO:0007669"/>
    <property type="project" value="TreeGrafter"/>
</dbReference>
<dbReference type="AlphaFoldDB" id="A0A2N3V3Y8"/>
<sequence>MRSSVHFSNIRNEIIGQLKKATREIKVAIAWLTDEDIIRTLTQRAEGGLNVTVVMSESKENFRNISKWKDFLRHGGKLHIATPKFLHHKFCIIDNKTIINGSYNWTYFAQSNDENILVITLDTAIHEDTKLLTAFEAKHKFFCDKASQLMNEIADLNQFKEQGKVAALLLAQLDEDEIRLRQELEDDVKKSFDEALRIEIPISILLLERMKLDGGGVEFIKRILHDEMTSGEMKSGFRKLEEPIPHRVDLSLEYLVSRPKYQKLFSDKEVEFCKKLMSAYNLC</sequence>
<evidence type="ECO:0000259" key="7">
    <source>
        <dbReference type="PROSITE" id="PS50035"/>
    </source>
</evidence>
<dbReference type="Pfam" id="PF13091">
    <property type="entry name" value="PLDc_2"/>
    <property type="match status" value="1"/>
</dbReference>
<evidence type="ECO:0000256" key="1">
    <source>
        <dbReference type="ARBA" id="ARBA00000798"/>
    </source>
</evidence>
<dbReference type="GO" id="GO:0006793">
    <property type="term" value="P:phosphorus metabolic process"/>
    <property type="evidence" value="ECO:0007669"/>
    <property type="project" value="UniProtKB-ARBA"/>
</dbReference>
<proteinExistence type="inferred from homology"/>
<dbReference type="SUPFAM" id="SSF56024">
    <property type="entry name" value="Phospholipase D/nuclease"/>
    <property type="match status" value="1"/>
</dbReference>
<organism evidence="8 9">
    <name type="scientific">Pontibacter ramchanderi</name>
    <dbReference type="NCBI Taxonomy" id="1179743"/>
    <lineage>
        <taxon>Bacteria</taxon>
        <taxon>Pseudomonadati</taxon>
        <taxon>Bacteroidota</taxon>
        <taxon>Cytophagia</taxon>
        <taxon>Cytophagales</taxon>
        <taxon>Hymenobacteraceae</taxon>
        <taxon>Pontibacter</taxon>
    </lineage>
</organism>
<dbReference type="InterPro" id="IPR051406">
    <property type="entry name" value="PLD_domain"/>
</dbReference>
<comment type="catalytic activity">
    <reaction evidence="1">
        <text>a 1,2-diacyl-sn-glycero-3-phosphocholine + H2O = a 1,2-diacyl-sn-glycero-3-phosphate + choline + H(+)</text>
        <dbReference type="Rhea" id="RHEA:14445"/>
        <dbReference type="ChEBI" id="CHEBI:15354"/>
        <dbReference type="ChEBI" id="CHEBI:15377"/>
        <dbReference type="ChEBI" id="CHEBI:15378"/>
        <dbReference type="ChEBI" id="CHEBI:57643"/>
        <dbReference type="ChEBI" id="CHEBI:58608"/>
        <dbReference type="EC" id="3.1.4.4"/>
    </reaction>
</comment>
<keyword evidence="4" id="KW-0378">Hydrolase</keyword>
<protein>
    <recommendedName>
        <fullName evidence="3">phospholipase D</fullName>
        <ecNumber evidence="3">3.1.4.4</ecNumber>
    </recommendedName>
</protein>
<dbReference type="InterPro" id="IPR025202">
    <property type="entry name" value="PLD-like_dom"/>
</dbReference>
<evidence type="ECO:0000256" key="5">
    <source>
        <dbReference type="ARBA" id="ARBA00022963"/>
    </source>
</evidence>
<feature type="domain" description="PLD phosphodiesterase" evidence="7">
    <location>
        <begin position="82"/>
        <end position="109"/>
    </location>
</feature>
<dbReference type="Gene3D" id="3.30.870.10">
    <property type="entry name" value="Endonuclease Chain A"/>
    <property type="match status" value="1"/>
</dbReference>
<dbReference type="InterPro" id="IPR001736">
    <property type="entry name" value="PLipase_D/transphosphatidylase"/>
</dbReference>
<dbReference type="PANTHER" id="PTHR43856">
    <property type="entry name" value="CARDIOLIPIN HYDROLASE"/>
    <property type="match status" value="1"/>
</dbReference>
<comment type="similarity">
    <text evidence="2">Belongs to the phospholipase D family.</text>
</comment>
<gene>
    <name evidence="8" type="ORF">BD749_1216</name>
</gene>
<evidence type="ECO:0000256" key="4">
    <source>
        <dbReference type="ARBA" id="ARBA00022801"/>
    </source>
</evidence>
<dbReference type="OrthoDB" id="9762009at2"/>
<dbReference type="GO" id="GO:0016042">
    <property type="term" value="P:lipid catabolic process"/>
    <property type="evidence" value="ECO:0007669"/>
    <property type="project" value="UniProtKB-KW"/>
</dbReference>
<dbReference type="GO" id="GO:0004630">
    <property type="term" value="F:phospholipase D activity"/>
    <property type="evidence" value="ECO:0007669"/>
    <property type="project" value="UniProtKB-EC"/>
</dbReference>
<reference evidence="8 9" key="1">
    <citation type="submission" date="2017-12" db="EMBL/GenBank/DDBJ databases">
        <title>Genomic Encyclopedia of Type Strains, Phase III (KMG-III): the genomes of soil and plant-associated and newly described type strains.</title>
        <authorList>
            <person name="Whitman W."/>
        </authorList>
    </citation>
    <scope>NUCLEOTIDE SEQUENCE [LARGE SCALE GENOMIC DNA]</scope>
    <source>
        <strain evidence="8 9">LP43</strain>
    </source>
</reference>
<dbReference type="PROSITE" id="PS50035">
    <property type="entry name" value="PLD"/>
    <property type="match status" value="1"/>
</dbReference>